<proteinExistence type="predicted"/>
<keyword evidence="3" id="KW-1185">Reference proteome</keyword>
<name>A0A1F5L6T0_PENAI</name>
<sequence>MTQQMPKLASYKRIILCADGTWLASDQGDKSVPSNVAKIARAIATSGPDADGNIVKQIVSYHSGLGSGDLPFQKAIYGGIGRGLDVEVCQIYDFISNNYEPGDELFFFGFSRGAFTVRSVASLVGDFGILSAVHMSHFAEMWKAYRENTDGEPFKKTPWYQQNKDKLRLTEDLRIKVVGVWDSVGALGIPEWPLVRLATKLGIAINKHAFLSDVDYAFQALAIDEKRQTFLPTLWHKTADAPAKDLQQCWFPGVHGNIGGQAEDPRIAGDHEEIGDITFAWMVDNLSGLLTFEEAAIEVLIKQHQQALAENNTKNNVINGWGCGPIVSNFSGLQGAFFRILGKQDRTPGNYPRAPGDGIDGATNEYFHPIARIRKSKLSNYNPMSLYGYSIEKPGSDAGWMWNKKGGQAVPEYVMRPEKKMTMVHEGGYKTTSSLSRLLCPKTLLADLDGDNVLLRHAYITEALLVNPQISRTCVEKVEHHPKLRITSSSVLIKDLVPSLFHLLGVNSGARRCSYILQSGERTNGEPIMLA</sequence>
<comment type="caution">
    <text evidence="2">The sequence shown here is derived from an EMBL/GenBank/DDBJ whole genome shotgun (WGS) entry which is preliminary data.</text>
</comment>
<dbReference type="EMBL" id="LXJU01000024">
    <property type="protein sequence ID" value="OGE48934.1"/>
    <property type="molecule type" value="Genomic_DNA"/>
</dbReference>
<dbReference type="Pfam" id="PF09994">
    <property type="entry name" value="T6SS_Tle1-like_cat"/>
    <property type="match status" value="1"/>
</dbReference>
<evidence type="ECO:0000259" key="1">
    <source>
        <dbReference type="Pfam" id="PF09994"/>
    </source>
</evidence>
<gene>
    <name evidence="2" type="ORF">PENARI_c024G08901</name>
</gene>
<dbReference type="OrthoDB" id="3057168at2759"/>
<dbReference type="GeneID" id="34580447"/>
<feature type="domain" description="T6SS Phospholipase effector Tle1-like catalytic" evidence="1">
    <location>
        <begin position="12"/>
        <end position="284"/>
    </location>
</feature>
<dbReference type="STRING" id="1835702.A0A1F5L6T0"/>
<dbReference type="Proteomes" id="UP000177622">
    <property type="component" value="Unassembled WGS sequence"/>
</dbReference>
<organism evidence="2 3">
    <name type="scientific">Penicillium arizonense</name>
    <dbReference type="NCBI Taxonomy" id="1835702"/>
    <lineage>
        <taxon>Eukaryota</taxon>
        <taxon>Fungi</taxon>
        <taxon>Dikarya</taxon>
        <taxon>Ascomycota</taxon>
        <taxon>Pezizomycotina</taxon>
        <taxon>Eurotiomycetes</taxon>
        <taxon>Eurotiomycetidae</taxon>
        <taxon>Eurotiales</taxon>
        <taxon>Aspergillaceae</taxon>
        <taxon>Penicillium</taxon>
    </lineage>
</organism>
<dbReference type="InterPro" id="IPR018712">
    <property type="entry name" value="Tle1-like_cat"/>
</dbReference>
<accession>A0A1F5L6T0</accession>
<evidence type="ECO:0000313" key="3">
    <source>
        <dbReference type="Proteomes" id="UP000177622"/>
    </source>
</evidence>
<protein>
    <recommendedName>
        <fullName evidence="1">T6SS Phospholipase effector Tle1-like catalytic domain-containing protein</fullName>
    </recommendedName>
</protein>
<reference evidence="2 3" key="1">
    <citation type="journal article" date="2016" name="Sci. Rep.">
        <title>Penicillium arizonense, a new, genome sequenced fungal species, reveals a high chemical diversity in secreted metabolites.</title>
        <authorList>
            <person name="Grijseels S."/>
            <person name="Nielsen J.C."/>
            <person name="Randelovic M."/>
            <person name="Nielsen J."/>
            <person name="Nielsen K.F."/>
            <person name="Workman M."/>
            <person name="Frisvad J.C."/>
        </authorList>
    </citation>
    <scope>NUCLEOTIDE SEQUENCE [LARGE SCALE GENOMIC DNA]</scope>
    <source>
        <strain evidence="2 3">CBS 141311</strain>
    </source>
</reference>
<dbReference type="PANTHER" id="PTHR33840:SF16">
    <property type="entry name" value="DUF2235 DOMAIN-CONTAINING PROTEIN"/>
    <property type="match status" value="1"/>
</dbReference>
<dbReference type="PANTHER" id="PTHR33840">
    <property type="match status" value="1"/>
</dbReference>
<evidence type="ECO:0000313" key="2">
    <source>
        <dbReference type="EMBL" id="OGE48934.1"/>
    </source>
</evidence>
<dbReference type="RefSeq" id="XP_022484388.1">
    <property type="nucleotide sequence ID" value="XM_022635713.1"/>
</dbReference>
<dbReference type="AlphaFoldDB" id="A0A1F5L6T0"/>